<dbReference type="Proteomes" id="UP000472277">
    <property type="component" value="Chromosome 33"/>
</dbReference>
<dbReference type="Ensembl" id="ENSSTUT00000083125.1">
    <property type="protein sequence ID" value="ENSSTUP00000078059.1"/>
    <property type="gene ID" value="ENSSTUG00000034424.1"/>
</dbReference>
<name>A0A674C3D7_SALTR</name>
<keyword evidence="3" id="KW-1185">Reference proteome</keyword>
<dbReference type="InterPro" id="IPR034751">
    <property type="entry name" value="Yippee"/>
</dbReference>
<dbReference type="AlphaFoldDB" id="A0A674C3D7"/>
<feature type="domain" description="Yippee" evidence="1">
    <location>
        <begin position="1"/>
        <end position="90"/>
    </location>
</feature>
<reference evidence="2" key="1">
    <citation type="submission" date="2025-08" db="UniProtKB">
        <authorList>
            <consortium name="Ensembl"/>
        </authorList>
    </citation>
    <scope>IDENTIFICATION</scope>
</reference>
<dbReference type="InterPro" id="IPR039058">
    <property type="entry name" value="Yippee_fam"/>
</dbReference>
<organism evidence="2 3">
    <name type="scientific">Salmo trutta</name>
    <name type="common">Brown trout</name>
    <dbReference type="NCBI Taxonomy" id="8032"/>
    <lineage>
        <taxon>Eukaryota</taxon>
        <taxon>Metazoa</taxon>
        <taxon>Chordata</taxon>
        <taxon>Craniata</taxon>
        <taxon>Vertebrata</taxon>
        <taxon>Euteleostomi</taxon>
        <taxon>Actinopterygii</taxon>
        <taxon>Neopterygii</taxon>
        <taxon>Teleostei</taxon>
        <taxon>Protacanthopterygii</taxon>
        <taxon>Salmoniformes</taxon>
        <taxon>Salmonidae</taxon>
        <taxon>Salmoninae</taxon>
        <taxon>Salmo</taxon>
    </lineage>
</organism>
<dbReference type="InParanoid" id="A0A674C3D7"/>
<sequence length="90" mass="10066">MYRIINPLLPSGPAGECGGTRLFACAKCDTILTNSSELISTRFTGARRHDTSLQVQDHVSCKNCYSKLGWIYEFASEDSQRYKEGTGQRE</sequence>
<reference evidence="2" key="2">
    <citation type="submission" date="2025-09" db="UniProtKB">
        <authorList>
            <consortium name="Ensembl"/>
        </authorList>
    </citation>
    <scope>IDENTIFICATION</scope>
</reference>
<dbReference type="PROSITE" id="PS51792">
    <property type="entry name" value="YIPPEE"/>
    <property type="match status" value="1"/>
</dbReference>
<protein>
    <recommendedName>
        <fullName evidence="1">Yippee domain-containing protein</fullName>
    </recommendedName>
</protein>
<evidence type="ECO:0000259" key="1">
    <source>
        <dbReference type="PROSITE" id="PS51792"/>
    </source>
</evidence>
<proteinExistence type="predicted"/>
<dbReference type="GeneTree" id="ENSGT00990000210933"/>
<accession>A0A674C3D7</accession>
<evidence type="ECO:0000313" key="3">
    <source>
        <dbReference type="Proteomes" id="UP000472277"/>
    </source>
</evidence>
<dbReference type="PANTHER" id="PTHR13848">
    <property type="entry name" value="PROTEIN YIPPEE-LIKE CG15309-RELATED"/>
    <property type="match status" value="1"/>
</dbReference>
<evidence type="ECO:0000313" key="2">
    <source>
        <dbReference type="Ensembl" id="ENSSTUP00000078059.1"/>
    </source>
</evidence>